<keyword evidence="1" id="KW-1133">Transmembrane helix</keyword>
<dbReference type="OrthoDB" id="7851333at2"/>
<protein>
    <submittedName>
        <fullName evidence="2">Uncharacterized protein</fullName>
    </submittedName>
</protein>
<proteinExistence type="predicted"/>
<evidence type="ECO:0000313" key="3">
    <source>
        <dbReference type="Proteomes" id="UP000244912"/>
    </source>
</evidence>
<reference evidence="2 3" key="1">
    <citation type="submission" date="2018-03" db="EMBL/GenBank/DDBJ databases">
        <authorList>
            <person name="Keele B.F."/>
        </authorList>
    </citation>
    <scope>NUCLEOTIDE SEQUENCE [LARGE SCALE GENOMIC DNA]</scope>
    <source>
        <strain evidence="2 3">CECT 8504</strain>
    </source>
</reference>
<dbReference type="Proteomes" id="UP000244912">
    <property type="component" value="Unassembled WGS sequence"/>
</dbReference>
<gene>
    <name evidence="2" type="ORF">PAA8504_00752</name>
</gene>
<keyword evidence="1" id="KW-0472">Membrane</keyword>
<evidence type="ECO:0000313" key="2">
    <source>
        <dbReference type="EMBL" id="SPJ22951.1"/>
    </source>
</evidence>
<dbReference type="EMBL" id="ONZF01000002">
    <property type="protein sequence ID" value="SPJ22951.1"/>
    <property type="molecule type" value="Genomic_DNA"/>
</dbReference>
<keyword evidence="3" id="KW-1185">Reference proteome</keyword>
<sequence>MIRPELLSQILRWREVLVGVGALAVGLWLALTSFGGTRWVGVVVAIGGIAIMREGIMRLRRPSDGGGAGVVNVTERQITYLSGTGGGAVSLDILSGVAVERDGRGGATWHLMDTEGRQVAIPADAEGARAIFDALAAIPGLSEEEAVAALKAEGRGRQTIWSKGPKRLS</sequence>
<evidence type="ECO:0000256" key="1">
    <source>
        <dbReference type="SAM" id="Phobius"/>
    </source>
</evidence>
<accession>A0A2R8BS43</accession>
<dbReference type="AlphaFoldDB" id="A0A2R8BS43"/>
<name>A0A2R8BS43_9RHOB</name>
<dbReference type="RefSeq" id="WP_108892839.1">
    <property type="nucleotide sequence ID" value="NZ_ONZF01000002.1"/>
</dbReference>
<keyword evidence="1" id="KW-0812">Transmembrane</keyword>
<feature type="transmembrane region" description="Helical" evidence="1">
    <location>
        <begin position="12"/>
        <end position="30"/>
    </location>
</feature>
<organism evidence="2 3">
    <name type="scientific">Palleronia abyssalis</name>
    <dbReference type="NCBI Taxonomy" id="1501240"/>
    <lineage>
        <taxon>Bacteria</taxon>
        <taxon>Pseudomonadati</taxon>
        <taxon>Pseudomonadota</taxon>
        <taxon>Alphaproteobacteria</taxon>
        <taxon>Rhodobacterales</taxon>
        <taxon>Roseobacteraceae</taxon>
        <taxon>Palleronia</taxon>
    </lineage>
</organism>
<feature type="transmembrane region" description="Helical" evidence="1">
    <location>
        <begin position="36"/>
        <end position="52"/>
    </location>
</feature>